<dbReference type="InterPro" id="IPR008042">
    <property type="entry name" value="Retrotrans_Pao"/>
</dbReference>
<gene>
    <name evidence="1" type="ORF">AVEN_255295_1</name>
</gene>
<dbReference type="OrthoDB" id="8058662at2759"/>
<dbReference type="Proteomes" id="UP000499080">
    <property type="component" value="Unassembled WGS sequence"/>
</dbReference>
<proteinExistence type="predicted"/>
<protein>
    <recommendedName>
        <fullName evidence="3">RNase H type-1 domain-containing protein</fullName>
    </recommendedName>
</protein>
<evidence type="ECO:0008006" key="3">
    <source>
        <dbReference type="Google" id="ProtNLM"/>
    </source>
</evidence>
<keyword evidence="2" id="KW-1185">Reference proteome</keyword>
<accession>A0A4Y2BD11</accession>
<reference evidence="1 2" key="1">
    <citation type="journal article" date="2019" name="Sci. Rep.">
        <title>Orb-weaving spider Araneus ventricosus genome elucidates the spidroin gene catalogue.</title>
        <authorList>
            <person name="Kono N."/>
            <person name="Nakamura H."/>
            <person name="Ohtoshi R."/>
            <person name="Moran D.A.P."/>
            <person name="Shinohara A."/>
            <person name="Yoshida Y."/>
            <person name="Fujiwara M."/>
            <person name="Mori M."/>
            <person name="Tomita M."/>
            <person name="Arakawa K."/>
        </authorList>
    </citation>
    <scope>NUCLEOTIDE SEQUENCE [LARGE SCALE GENOMIC DNA]</scope>
</reference>
<evidence type="ECO:0000313" key="1">
    <source>
        <dbReference type="EMBL" id="GBL89186.1"/>
    </source>
</evidence>
<dbReference type="PANTHER" id="PTHR22955">
    <property type="entry name" value="RETROTRANSPOSON"/>
    <property type="match status" value="1"/>
</dbReference>
<dbReference type="AlphaFoldDB" id="A0A4Y2BD11"/>
<comment type="caution">
    <text evidence="1">The sequence shown here is derived from an EMBL/GenBank/DDBJ whole genome shotgun (WGS) entry which is preliminary data.</text>
</comment>
<name>A0A4Y2BD11_ARAVE</name>
<dbReference type="PANTHER" id="PTHR22955:SF77">
    <property type="entry name" value="ASPARTIC PUTATIVE DOMAIN-CONTAINING PROTEIN-RELATED"/>
    <property type="match status" value="1"/>
</dbReference>
<organism evidence="1 2">
    <name type="scientific">Araneus ventricosus</name>
    <name type="common">Orbweaver spider</name>
    <name type="synonym">Epeira ventricosa</name>
    <dbReference type="NCBI Taxonomy" id="182803"/>
    <lineage>
        <taxon>Eukaryota</taxon>
        <taxon>Metazoa</taxon>
        <taxon>Ecdysozoa</taxon>
        <taxon>Arthropoda</taxon>
        <taxon>Chelicerata</taxon>
        <taxon>Arachnida</taxon>
        <taxon>Araneae</taxon>
        <taxon>Araneomorphae</taxon>
        <taxon>Entelegynae</taxon>
        <taxon>Araneoidea</taxon>
        <taxon>Araneidae</taxon>
        <taxon>Araneus</taxon>
    </lineage>
</organism>
<dbReference type="Pfam" id="PF05380">
    <property type="entry name" value="Peptidase_A17"/>
    <property type="match status" value="1"/>
</dbReference>
<dbReference type="EMBL" id="BGPR01000063">
    <property type="protein sequence ID" value="GBL89186.1"/>
    <property type="molecule type" value="Genomic_DNA"/>
</dbReference>
<sequence length="176" mass="19670">MCALNTNDVSFEVHGFCDASKDANDAAVYLRSISSTGETAMNLLCGESRVAPLKTVSIPCLELCSAELLAKLTAKVMNSLKIDLSRVHLWSDATIMLGWIKINPHLLKTFVANRVNKIQKTTNQFIWQPIRSEENPADLVSRGVSVEKILECSLWWNGPTVLQQESPLFKLYSIFR</sequence>
<evidence type="ECO:0000313" key="2">
    <source>
        <dbReference type="Proteomes" id="UP000499080"/>
    </source>
</evidence>